<feature type="compositionally biased region" description="Basic and acidic residues" evidence="1">
    <location>
        <begin position="294"/>
        <end position="303"/>
    </location>
</feature>
<dbReference type="InterPro" id="IPR046700">
    <property type="entry name" value="DUF6570"/>
</dbReference>
<dbReference type="AlphaFoldDB" id="A0A0F7ZFI9"/>
<feature type="compositionally biased region" description="Low complexity" evidence="1">
    <location>
        <begin position="256"/>
        <end position="269"/>
    </location>
</feature>
<gene>
    <name evidence="3" type="ORF">HIM_11384</name>
</gene>
<proteinExistence type="predicted"/>
<feature type="domain" description="DUF6570" evidence="2">
    <location>
        <begin position="677"/>
        <end position="800"/>
    </location>
</feature>
<feature type="compositionally biased region" description="Basic and acidic residues" evidence="1">
    <location>
        <begin position="271"/>
        <end position="283"/>
    </location>
</feature>
<sequence length="840" mass="91762">MPQTRSQAKAAAAAATAAEPPDVKTETPEPPTSQSGQLHAEASHDRKHSTIAQRSIALELWNQGLPTGDIALRSGLTTRSEPRRVVRLHEGHRGHVIAGSLLTVGRRGGLADIDGEIDAQVDVEEAAAWRTVPAGKLGEAVAHRGACSLSVEDGEEGGNGGVPVSGCEDDMGATSEKGHRAWETSLGRFGRYKSLANEASTFRPIQPKQSAVEETTWRKHAEAIAKSLPKRPPRGGSRSKRKRRFRKTASRESSAQHQSPSQLPRPSSPGERGDPWAVDSDRPLRHRHFLPQKRGPEDGDRGDTAAAGDVPGVRSRKGPTLRPIQPKEPVFENLRENEQLAAAIASGLPKRRRGRSWRVKGVPSRRGFWNAAGTAQHPGSSPVGDSGADAGVDDAAAEPADGSLSGRRLQQREVGGSSAAAVAEPVMFGRQRLPQQGRRGYRKGQGLTRSRLRMENVRLHGTGPVQCHEPEGASGDAPVVGQPSPKLAYATACEEVNQPTREEITHPGRPRRRQKRGRLRSRDEGPRKEVRGGVGRERRRELQAEDLASVLHVLEEDFAMKERLSNDQTWCTPIPLERKVSTVRDFYQAFHDAGTLPIRTCMLCYRKCTRKELREITWGHWLSSCVPKGGRSPFSCRSCFPEGESVSVCAECGRWLARGSLSPAAHLHSRLGCEHMFPDELRGLTPVEEKLISLNSCYGFVTRYSIPGGQRQGVRYPRHVKGHITVFPNNVQELATKVLPHPLLQALDEIHVSWQGAEKPAPSDLSSLLSVRRRVVGRALVWLKTNNPHYAEIAIDEAEMESWGDPIHGVPASPSLQLIKKVNLRGEKVSKGTAAHVDGG</sequence>
<evidence type="ECO:0000256" key="1">
    <source>
        <dbReference type="SAM" id="MobiDB-lite"/>
    </source>
</evidence>
<name>A0A0F7ZFI9_9HYPO</name>
<feature type="region of interest" description="Disordered" evidence="1">
    <location>
        <begin position="368"/>
        <end position="413"/>
    </location>
</feature>
<evidence type="ECO:0000313" key="3">
    <source>
        <dbReference type="EMBL" id="KJZ69221.1"/>
    </source>
</evidence>
<dbReference type="EMBL" id="KQ030745">
    <property type="protein sequence ID" value="KJZ69221.1"/>
    <property type="molecule type" value="Genomic_DNA"/>
</dbReference>
<dbReference type="Proteomes" id="UP000054481">
    <property type="component" value="Unassembled WGS sequence"/>
</dbReference>
<feature type="compositionally biased region" description="Basic and acidic residues" evidence="1">
    <location>
        <begin position="520"/>
        <end position="539"/>
    </location>
</feature>
<feature type="compositionally biased region" description="Basic residues" evidence="1">
    <location>
        <begin position="508"/>
        <end position="519"/>
    </location>
</feature>
<accession>A0A0F7ZFI9</accession>
<feature type="region of interest" description="Disordered" evidence="1">
    <location>
        <begin position="201"/>
        <end position="329"/>
    </location>
</feature>
<dbReference type="OrthoDB" id="3067952at2759"/>
<reference evidence="3 4" key="1">
    <citation type="journal article" date="2014" name="Genome Biol. Evol.">
        <title>Comparative genomics and transcriptomics analyses reveal divergent lifestyle features of nematode endoparasitic fungus Hirsutella minnesotensis.</title>
        <authorList>
            <person name="Lai Y."/>
            <person name="Liu K."/>
            <person name="Zhang X."/>
            <person name="Zhang X."/>
            <person name="Li K."/>
            <person name="Wang N."/>
            <person name="Shu C."/>
            <person name="Wu Y."/>
            <person name="Wang C."/>
            <person name="Bushley K.E."/>
            <person name="Xiang M."/>
            <person name="Liu X."/>
        </authorList>
    </citation>
    <scope>NUCLEOTIDE SEQUENCE [LARGE SCALE GENOMIC DNA]</scope>
    <source>
        <strain evidence="3 4">3608</strain>
    </source>
</reference>
<feature type="compositionally biased region" description="Basic residues" evidence="1">
    <location>
        <begin position="228"/>
        <end position="248"/>
    </location>
</feature>
<organism evidence="3 4">
    <name type="scientific">Hirsutella minnesotensis 3608</name>
    <dbReference type="NCBI Taxonomy" id="1043627"/>
    <lineage>
        <taxon>Eukaryota</taxon>
        <taxon>Fungi</taxon>
        <taxon>Dikarya</taxon>
        <taxon>Ascomycota</taxon>
        <taxon>Pezizomycotina</taxon>
        <taxon>Sordariomycetes</taxon>
        <taxon>Hypocreomycetidae</taxon>
        <taxon>Hypocreales</taxon>
        <taxon>Ophiocordycipitaceae</taxon>
        <taxon>Hirsutella</taxon>
    </lineage>
</organism>
<evidence type="ECO:0000313" key="4">
    <source>
        <dbReference type="Proteomes" id="UP000054481"/>
    </source>
</evidence>
<evidence type="ECO:0000259" key="2">
    <source>
        <dbReference type="Pfam" id="PF20209"/>
    </source>
</evidence>
<feature type="region of interest" description="Disordered" evidence="1">
    <location>
        <begin position="462"/>
        <end position="539"/>
    </location>
</feature>
<feature type="compositionally biased region" description="Low complexity" evidence="1">
    <location>
        <begin position="8"/>
        <end position="18"/>
    </location>
</feature>
<protein>
    <recommendedName>
        <fullName evidence="2">DUF6570 domain-containing protein</fullName>
    </recommendedName>
</protein>
<feature type="region of interest" description="Disordered" evidence="1">
    <location>
        <begin position="1"/>
        <end position="50"/>
    </location>
</feature>
<keyword evidence="4" id="KW-1185">Reference proteome</keyword>
<dbReference type="Pfam" id="PF20209">
    <property type="entry name" value="DUF6570"/>
    <property type="match status" value="1"/>
</dbReference>